<keyword evidence="2" id="KW-1185">Reference proteome</keyword>
<sequence length="87" mass="9939">MDQFIEHMKGLQDLLGVMNDVAVTDGLLEDLFSGNGDGDRDLLLYAGAVLGWRTCEYHQLLPRFDDYWDDFIGAKHPWWKKGSAGHR</sequence>
<organism evidence="1 2">
    <name type="scientific">Thiorhodococcus minor</name>
    <dbReference type="NCBI Taxonomy" id="57489"/>
    <lineage>
        <taxon>Bacteria</taxon>
        <taxon>Pseudomonadati</taxon>
        <taxon>Pseudomonadota</taxon>
        <taxon>Gammaproteobacteria</taxon>
        <taxon>Chromatiales</taxon>
        <taxon>Chromatiaceae</taxon>
        <taxon>Thiorhodococcus</taxon>
    </lineage>
</organism>
<dbReference type="Gene3D" id="1.40.20.10">
    <property type="entry name" value="CHAD domain"/>
    <property type="match status" value="1"/>
</dbReference>
<reference evidence="1 2" key="1">
    <citation type="submission" date="2020-02" db="EMBL/GenBank/DDBJ databases">
        <title>Genome sequences of Thiorhodococcus mannitoliphagus and Thiorhodococcus minor, purple sulfur photosynthetic bacteria in the gammaproteobacterial family, Chromatiaceae.</title>
        <authorList>
            <person name="Aviles F.A."/>
            <person name="Meyer T.E."/>
            <person name="Kyndt J.A."/>
        </authorList>
    </citation>
    <scope>NUCLEOTIDE SEQUENCE [LARGE SCALE GENOMIC DNA]</scope>
    <source>
        <strain evidence="1 2">DSM 11518</strain>
    </source>
</reference>
<comment type="caution">
    <text evidence="1">The sequence shown here is derived from an EMBL/GenBank/DDBJ whole genome shotgun (WGS) entry which is preliminary data.</text>
</comment>
<dbReference type="InterPro" id="IPR038186">
    <property type="entry name" value="CHAD_dom_sf"/>
</dbReference>
<evidence type="ECO:0000313" key="2">
    <source>
        <dbReference type="Proteomes" id="UP000483379"/>
    </source>
</evidence>
<protein>
    <submittedName>
        <fullName evidence="1">CHAD domain-containing protein</fullName>
    </submittedName>
</protein>
<name>A0A6M0K3P5_9GAMM</name>
<dbReference type="Proteomes" id="UP000483379">
    <property type="component" value="Unassembled WGS sequence"/>
</dbReference>
<proteinExistence type="predicted"/>
<dbReference type="EMBL" id="JAAIJQ010000084">
    <property type="protein sequence ID" value="NEV64340.1"/>
    <property type="molecule type" value="Genomic_DNA"/>
</dbReference>
<gene>
    <name evidence="1" type="ORF">G3446_21060</name>
</gene>
<accession>A0A6M0K3P5</accession>
<dbReference type="AlphaFoldDB" id="A0A6M0K3P5"/>
<evidence type="ECO:0000313" key="1">
    <source>
        <dbReference type="EMBL" id="NEV64340.1"/>
    </source>
</evidence>
<dbReference type="RefSeq" id="WP_164454984.1">
    <property type="nucleotide sequence ID" value="NZ_JAAIJQ010000084.1"/>
</dbReference>